<dbReference type="STRING" id="1471761.B0W44_05380"/>
<evidence type="ECO:0000259" key="2">
    <source>
        <dbReference type="Pfam" id="PF22768"/>
    </source>
</evidence>
<evidence type="ECO:0000313" key="4">
    <source>
        <dbReference type="Proteomes" id="UP000188603"/>
    </source>
</evidence>
<keyword evidence="4" id="KW-1185">Reference proteome</keyword>
<dbReference type="EMBL" id="CP019699">
    <property type="protein sequence ID" value="AQS55299.1"/>
    <property type="molecule type" value="Genomic_DNA"/>
</dbReference>
<feature type="domain" description="Siphovirus-type tail component C-terminal" evidence="2">
    <location>
        <begin position="400"/>
        <end position="474"/>
    </location>
</feature>
<gene>
    <name evidence="3" type="ORF">B0W44_05380</name>
</gene>
<evidence type="ECO:0000313" key="3">
    <source>
        <dbReference type="EMBL" id="AQS55299.1"/>
    </source>
</evidence>
<protein>
    <recommendedName>
        <fullName evidence="5">Phage tail protein</fullName>
    </recommendedName>
</protein>
<dbReference type="NCBIfam" id="TIGR01633">
    <property type="entry name" value="phi3626_gp14_N"/>
    <property type="match status" value="1"/>
</dbReference>
<dbReference type="InterPro" id="IPR054738">
    <property type="entry name" value="Siphovirus-type_tail_C"/>
</dbReference>
<dbReference type="Gene3D" id="2.60.120.860">
    <property type="match status" value="1"/>
</dbReference>
<dbReference type="Pfam" id="PF05709">
    <property type="entry name" value="Sipho_tail"/>
    <property type="match status" value="1"/>
</dbReference>
<sequence>MIFNGIDLSPYLRIKEIHGRGISPSELTLIDVPAMDGAYYSQKRRPPRVIEIEADIRASNREELRTKLDQLNAILDVNQPVPIIFPDEPDMIYYGIPESTGEGNEYTFLHQVQLTIICPDPYKYSDEVIVEFPSDVVTVTNEGTAEADPVFELEVLEPVTFAMIQNQDEDYMMIGRPVSAEEIAFEREERILHDAMNSTVGWVEGVDIDGDISGTMVSADGKFVVSDFGEPSEAKWYGPALRRSLPELLQDFRVDILVENFNTTEGVGRVDVYLLDSSNRTVANIKMSDAWQTIKRNRARGYLQNPERTEQLIYTHETTSQATGELWNDFDGIFRFQRIGNLWMLYVGKVRPDGTHHARRIVRYSDTLEEFSQPIAQVQIHMGIFDDHPPTDLAIKDLKVWKINDPADDQVPYIAHEGDSIVFDHTNEDILLNGEPRKDLKDFGAKFFKLKRGNNQLIVHPDSFNTKLRYRKRFI</sequence>
<proteinExistence type="predicted"/>
<dbReference type="Gene3D" id="2.40.30.200">
    <property type="match status" value="1"/>
</dbReference>
<dbReference type="AlphaFoldDB" id="A0A1U9K5G3"/>
<evidence type="ECO:0000259" key="1">
    <source>
        <dbReference type="Pfam" id="PF05709"/>
    </source>
</evidence>
<dbReference type="Pfam" id="PF22768">
    <property type="entry name" value="SPP1_Dit"/>
    <property type="match status" value="1"/>
</dbReference>
<dbReference type="OrthoDB" id="3078561at2"/>
<dbReference type="InterPro" id="IPR006520">
    <property type="entry name" value="Dit_BPSPP_N"/>
</dbReference>
<dbReference type="Proteomes" id="UP000188603">
    <property type="component" value="Chromosome"/>
</dbReference>
<accession>A0A1U9K5G3</accession>
<feature type="domain" description="Siphovirus-type tail component RIFT-related" evidence="1">
    <location>
        <begin position="22"/>
        <end position="118"/>
    </location>
</feature>
<organism evidence="3 4">
    <name type="scientific">Novibacillus thermophilus</name>
    <dbReference type="NCBI Taxonomy" id="1471761"/>
    <lineage>
        <taxon>Bacteria</taxon>
        <taxon>Bacillati</taxon>
        <taxon>Bacillota</taxon>
        <taxon>Bacilli</taxon>
        <taxon>Bacillales</taxon>
        <taxon>Thermoactinomycetaceae</taxon>
        <taxon>Novibacillus</taxon>
    </lineage>
</organism>
<dbReference type="InterPro" id="IPR008841">
    <property type="entry name" value="Siphovirus-type_tail_N"/>
</dbReference>
<evidence type="ECO:0008006" key="5">
    <source>
        <dbReference type="Google" id="ProtNLM"/>
    </source>
</evidence>
<dbReference type="KEGG" id="ntr:B0W44_05380"/>
<name>A0A1U9K5G3_9BACL</name>
<reference evidence="3 4" key="1">
    <citation type="journal article" date="2015" name="Int. J. Syst. Evol. Microbiol.">
        <title>Novibacillus thermophilus gen. nov., sp. nov., a Gram-staining-negative and moderately thermophilic member of the family Thermoactinomycetaceae.</title>
        <authorList>
            <person name="Yang G."/>
            <person name="Chen J."/>
            <person name="Zhou S."/>
        </authorList>
    </citation>
    <scope>NUCLEOTIDE SEQUENCE [LARGE SCALE GENOMIC DNA]</scope>
    <source>
        <strain evidence="3 4">SG-1</strain>
    </source>
</reference>
<dbReference type="RefSeq" id="WP_077719120.1">
    <property type="nucleotide sequence ID" value="NZ_CP019699.1"/>
</dbReference>